<gene>
    <name evidence="2" type="ORF">VF00_C0002G0139</name>
</gene>
<comment type="caution">
    <text evidence="2">The sequence shown here is derived from an EMBL/GenBank/DDBJ whole genome shotgun (WGS) entry which is preliminary data.</text>
</comment>
<sequence>MPPILVSLDCVSLSSPYAWRSLFVSPTHPKGTGDELKGSAYLFGGLGSLRRIVTGHCPRSIPPPFASSRPKPIGGPETAGQSQRRLAGKTVLVWERP</sequence>
<dbReference type="AlphaFoldDB" id="A0A0G2A3N2"/>
<dbReference type="Proteomes" id="UP000034913">
    <property type="component" value="Unassembled WGS sequence"/>
</dbReference>
<dbReference type="EMBL" id="LCRB01000002">
    <property type="protein sequence ID" value="KKW26814.1"/>
    <property type="molecule type" value="Genomic_DNA"/>
</dbReference>
<feature type="region of interest" description="Disordered" evidence="1">
    <location>
        <begin position="60"/>
        <end position="97"/>
    </location>
</feature>
<organism evidence="2 3">
    <name type="scientific">candidate division Kazan bacterium GW2011_GWB1_52_7</name>
    <dbReference type="NCBI Taxonomy" id="1620414"/>
    <lineage>
        <taxon>Bacteria</taxon>
        <taxon>Bacteria division Kazan-3B-28</taxon>
    </lineage>
</organism>
<evidence type="ECO:0000313" key="3">
    <source>
        <dbReference type="Proteomes" id="UP000034913"/>
    </source>
</evidence>
<evidence type="ECO:0000256" key="1">
    <source>
        <dbReference type="SAM" id="MobiDB-lite"/>
    </source>
</evidence>
<reference evidence="2 3" key="1">
    <citation type="journal article" date="2015" name="Nature">
        <title>rRNA introns, odd ribosomes, and small enigmatic genomes across a large radiation of phyla.</title>
        <authorList>
            <person name="Brown C.T."/>
            <person name="Hug L.A."/>
            <person name="Thomas B.C."/>
            <person name="Sharon I."/>
            <person name="Castelle C.J."/>
            <person name="Singh A."/>
            <person name="Wilkins M.J."/>
            <person name="Williams K.H."/>
            <person name="Banfield J.F."/>
        </authorList>
    </citation>
    <scope>NUCLEOTIDE SEQUENCE [LARGE SCALE GENOMIC DNA]</scope>
</reference>
<evidence type="ECO:0000313" key="2">
    <source>
        <dbReference type="EMBL" id="KKW26814.1"/>
    </source>
</evidence>
<protein>
    <submittedName>
        <fullName evidence="2">Uncharacterized protein</fullName>
    </submittedName>
</protein>
<name>A0A0G2A3N2_UNCK3</name>
<accession>A0A0G2A3N2</accession>
<proteinExistence type="predicted"/>